<dbReference type="Gene3D" id="3.10.129.110">
    <property type="entry name" value="Polyketide synthase dehydratase"/>
    <property type="match status" value="1"/>
</dbReference>
<proteinExistence type="predicted"/>
<dbReference type="Pfam" id="PF08659">
    <property type="entry name" value="KR"/>
    <property type="match status" value="1"/>
</dbReference>
<dbReference type="RefSeq" id="WP_016875820.1">
    <property type="nucleotide sequence ID" value="NZ_AJLN01000097.1"/>
</dbReference>
<dbReference type="SUPFAM" id="SSF51735">
    <property type="entry name" value="NAD(P)-binding Rossmann-fold domains"/>
    <property type="match status" value="1"/>
</dbReference>
<dbReference type="Gene3D" id="3.40.50.720">
    <property type="entry name" value="NAD(P)-binding Rossmann-like Domain"/>
    <property type="match status" value="1"/>
</dbReference>
<feature type="active site" description="Proton donor; for dehydratase activity" evidence="2">
    <location>
        <position position="493"/>
    </location>
</feature>
<dbReference type="InterPro" id="IPR057326">
    <property type="entry name" value="KR_dom"/>
</dbReference>
<dbReference type="InterPro" id="IPR013968">
    <property type="entry name" value="PKS_KR"/>
</dbReference>
<dbReference type="CDD" id="cd08953">
    <property type="entry name" value="KR_2_SDR_x"/>
    <property type="match status" value="1"/>
</dbReference>
<feature type="domain" description="PKS/mFAS DH" evidence="3">
    <location>
        <begin position="283"/>
        <end position="576"/>
    </location>
</feature>
<evidence type="ECO:0000313" key="5">
    <source>
        <dbReference type="Proteomes" id="UP000268857"/>
    </source>
</evidence>
<sequence>MTTPTQIHPSSVFLVSGGAKGITAKCTIKLAQQYPCKFILLGRSELLETEPEFAQDCFDEATLKKRIMEYLLSKGEKPTPMSVQKIFNQISSNREIKQTLAAIQQAGGQAKYINVDVTDTLALNQKITSAVAQIGEITGIIHGAGNLADKLIEKKTEQDFEKVYTAKVQGLENLLACVKPNQLEHLVLFSSVTGFYGNIGQSDYAIANEILNKSAHSFKQKYPQCHVVAINWGGWDSGMVTPQLKKEFAKRGIDIIPVEAGTQMLVNELHPAYHNTTQVVIGSPMVPPAALLDPDLRSYRIRRKLTLEGNPFLLDHVIAGNPVLPATCAVSWMSDACEKLYPGYKAFSSTDFRVFKGITFNETLAEEYILDLQETSKNLDAHEVNFSCKISSQTPEGKTIYHFSTNIKLLRDVPPAPIYERLNLTEDNIITTIGKDFYQTGEAALFHGSAFQQLRRVININSEKITTECFWQAINKIQQGQFPAYWVNAFTTDLSTHPLWIWLHHYHQEICLPGQQERYEQFAKTPYNEPFYVSCEVKSKTQTSVVADFFIHDKQGKIYSQLLGGRGIIFPAKLMQPKG</sequence>
<reference evidence="4 5" key="1">
    <citation type="journal article" date="2019" name="Genome Biol. Evol.">
        <title>Day and night: Metabolic profiles and evolutionary relationships of six axenic non-marine cyanobacteria.</title>
        <authorList>
            <person name="Will S.E."/>
            <person name="Henke P."/>
            <person name="Boedeker C."/>
            <person name="Huang S."/>
            <person name="Brinkmann H."/>
            <person name="Rohde M."/>
            <person name="Jarek M."/>
            <person name="Friedl T."/>
            <person name="Seufert S."/>
            <person name="Schumacher M."/>
            <person name="Overmann J."/>
            <person name="Neumann-Schaal M."/>
            <person name="Petersen J."/>
        </authorList>
    </citation>
    <scope>NUCLEOTIDE SEQUENCE [LARGE SCALE GENOMIC DNA]</scope>
    <source>
        <strain evidence="4 5">PCC 6912</strain>
    </source>
</reference>
<dbReference type="EMBL" id="RSCJ01000028">
    <property type="protein sequence ID" value="RUR74613.1"/>
    <property type="molecule type" value="Genomic_DNA"/>
</dbReference>
<accession>A0A433N135</accession>
<dbReference type="InterPro" id="IPR049900">
    <property type="entry name" value="PKS_mFAS_DH"/>
</dbReference>
<name>A0A433N135_CHLFR</name>
<dbReference type="GO" id="GO:0004312">
    <property type="term" value="F:fatty acid synthase activity"/>
    <property type="evidence" value="ECO:0007669"/>
    <property type="project" value="TreeGrafter"/>
</dbReference>
<gene>
    <name evidence="4" type="ORF">PCC6912_51300</name>
</gene>
<dbReference type="Proteomes" id="UP000268857">
    <property type="component" value="Unassembled WGS sequence"/>
</dbReference>
<dbReference type="PANTHER" id="PTHR43775">
    <property type="entry name" value="FATTY ACID SYNTHASE"/>
    <property type="match status" value="1"/>
</dbReference>
<dbReference type="OrthoDB" id="9778690at2"/>
<dbReference type="AlphaFoldDB" id="A0A433N135"/>
<evidence type="ECO:0000256" key="2">
    <source>
        <dbReference type="PROSITE-ProRule" id="PRU01363"/>
    </source>
</evidence>
<dbReference type="InterPro" id="IPR049552">
    <property type="entry name" value="PKS_DH_N"/>
</dbReference>
<keyword evidence="1" id="KW-0808">Transferase</keyword>
<protein>
    <recommendedName>
        <fullName evidence="3">PKS/mFAS DH domain-containing protein</fullName>
    </recommendedName>
</protein>
<dbReference type="STRING" id="211165.GCA_000317285_03622"/>
<dbReference type="PANTHER" id="PTHR43775:SF51">
    <property type="entry name" value="INACTIVE PHENOLPHTHIOCEROL SYNTHESIS POLYKETIDE SYNTHASE TYPE I PKS1-RELATED"/>
    <property type="match status" value="1"/>
</dbReference>
<dbReference type="InterPro" id="IPR042104">
    <property type="entry name" value="PKS_dehydratase_sf"/>
</dbReference>
<dbReference type="SMART" id="SM00822">
    <property type="entry name" value="PKS_KR"/>
    <property type="match status" value="1"/>
</dbReference>
<comment type="caution">
    <text evidence="4">The sequence shown here is derived from an EMBL/GenBank/DDBJ whole genome shotgun (WGS) entry which is preliminary data.</text>
</comment>
<dbReference type="PROSITE" id="PS52019">
    <property type="entry name" value="PKS_MFAS_DH"/>
    <property type="match status" value="1"/>
</dbReference>
<evidence type="ECO:0000256" key="1">
    <source>
        <dbReference type="ARBA" id="ARBA00022679"/>
    </source>
</evidence>
<dbReference type="InterPro" id="IPR050091">
    <property type="entry name" value="PKS_NRPS_Biosynth_Enz"/>
</dbReference>
<evidence type="ECO:0000313" key="4">
    <source>
        <dbReference type="EMBL" id="RUR74613.1"/>
    </source>
</evidence>
<feature type="region of interest" description="C-terminal hotdog fold" evidence="2">
    <location>
        <begin position="429"/>
        <end position="576"/>
    </location>
</feature>
<dbReference type="GO" id="GO:0006633">
    <property type="term" value="P:fatty acid biosynthetic process"/>
    <property type="evidence" value="ECO:0007669"/>
    <property type="project" value="TreeGrafter"/>
</dbReference>
<dbReference type="Pfam" id="PF21089">
    <property type="entry name" value="PKS_DH_N"/>
    <property type="match status" value="1"/>
</dbReference>
<organism evidence="4 5">
    <name type="scientific">Chlorogloeopsis fritschii PCC 6912</name>
    <dbReference type="NCBI Taxonomy" id="211165"/>
    <lineage>
        <taxon>Bacteria</taxon>
        <taxon>Bacillati</taxon>
        <taxon>Cyanobacteriota</taxon>
        <taxon>Cyanophyceae</taxon>
        <taxon>Nostocales</taxon>
        <taxon>Chlorogloeopsidaceae</taxon>
        <taxon>Chlorogloeopsis</taxon>
    </lineage>
</organism>
<evidence type="ECO:0000259" key="3">
    <source>
        <dbReference type="PROSITE" id="PS52019"/>
    </source>
</evidence>
<dbReference type="InterPro" id="IPR036291">
    <property type="entry name" value="NAD(P)-bd_dom_sf"/>
</dbReference>
<feature type="region of interest" description="N-terminal hotdog fold" evidence="2">
    <location>
        <begin position="283"/>
        <end position="414"/>
    </location>
</feature>
<feature type="active site" description="Proton acceptor; for dehydratase activity" evidence="2">
    <location>
        <position position="316"/>
    </location>
</feature>
<keyword evidence="5" id="KW-1185">Reference proteome</keyword>